<evidence type="ECO:0000256" key="1">
    <source>
        <dbReference type="ARBA" id="ARBA00005046"/>
    </source>
</evidence>
<evidence type="ECO:0000256" key="4">
    <source>
        <dbReference type="ARBA" id="ARBA00013858"/>
    </source>
</evidence>
<keyword evidence="13" id="KW-1185">Reference proteome</keyword>
<comment type="similarity">
    <text evidence="2">Belongs to the MoaE family.</text>
</comment>
<evidence type="ECO:0000256" key="5">
    <source>
        <dbReference type="ARBA" id="ARBA00023150"/>
    </source>
</evidence>
<comment type="caution">
    <text evidence="12">The sequence shown here is derived from an EMBL/GenBank/DDBJ whole genome shotgun (WGS) entry which is preliminary data.</text>
</comment>
<evidence type="ECO:0000256" key="8">
    <source>
        <dbReference type="ARBA" id="ARBA00030407"/>
    </source>
</evidence>
<dbReference type="InterPro" id="IPR036563">
    <property type="entry name" value="MoaE_sf"/>
</dbReference>
<evidence type="ECO:0000256" key="7">
    <source>
        <dbReference type="ARBA" id="ARBA00029745"/>
    </source>
</evidence>
<dbReference type="GO" id="GO:0006777">
    <property type="term" value="P:Mo-molybdopterin cofactor biosynthetic process"/>
    <property type="evidence" value="ECO:0007669"/>
    <property type="project" value="UniProtKB-KW"/>
</dbReference>
<reference evidence="12 13" key="1">
    <citation type="submission" date="2020-07" db="EMBL/GenBank/DDBJ databases">
        <authorList>
            <person name="Feng X."/>
        </authorList>
    </citation>
    <scope>NUCLEOTIDE SEQUENCE [LARGE SCALE GENOMIC DNA]</scope>
    <source>
        <strain evidence="12 13">JCM31066</strain>
    </source>
</reference>
<keyword evidence="5" id="KW-0501">Molybdenum cofactor biosynthesis</keyword>
<organism evidence="12 13">
    <name type="scientific">Ruficoccus amylovorans</name>
    <dbReference type="NCBI Taxonomy" id="1804625"/>
    <lineage>
        <taxon>Bacteria</taxon>
        <taxon>Pseudomonadati</taxon>
        <taxon>Verrucomicrobiota</taxon>
        <taxon>Opitutia</taxon>
        <taxon>Puniceicoccales</taxon>
        <taxon>Cerasicoccaceae</taxon>
        <taxon>Ruficoccus</taxon>
    </lineage>
</organism>
<dbReference type="EC" id="2.8.1.12" evidence="3"/>
<evidence type="ECO:0000256" key="10">
    <source>
        <dbReference type="ARBA" id="ARBA00032474"/>
    </source>
</evidence>
<dbReference type="AlphaFoldDB" id="A0A842HGD7"/>
<comment type="pathway">
    <text evidence="1">Cofactor biosynthesis; molybdopterin biosynthesis.</text>
</comment>
<evidence type="ECO:0000256" key="6">
    <source>
        <dbReference type="ARBA" id="ARBA00026066"/>
    </source>
</evidence>
<dbReference type="InterPro" id="IPR003448">
    <property type="entry name" value="Mopterin_biosynth_MoaE"/>
</dbReference>
<evidence type="ECO:0000256" key="3">
    <source>
        <dbReference type="ARBA" id="ARBA00011950"/>
    </source>
</evidence>
<gene>
    <name evidence="12" type="ORF">H5P28_14540</name>
</gene>
<dbReference type="RefSeq" id="WP_185676436.1">
    <property type="nucleotide sequence ID" value="NZ_JACHVB010000042.1"/>
</dbReference>
<dbReference type="GO" id="GO:0030366">
    <property type="term" value="F:molybdopterin synthase activity"/>
    <property type="evidence" value="ECO:0007669"/>
    <property type="project" value="UniProtKB-EC"/>
</dbReference>
<dbReference type="PANTHER" id="PTHR23404">
    <property type="entry name" value="MOLYBDOPTERIN SYNTHASE RELATED"/>
    <property type="match status" value="1"/>
</dbReference>
<evidence type="ECO:0000313" key="12">
    <source>
        <dbReference type="EMBL" id="MBC2595482.1"/>
    </source>
</evidence>
<dbReference type="Proteomes" id="UP000546464">
    <property type="component" value="Unassembled WGS sequence"/>
</dbReference>
<name>A0A842HGD7_9BACT</name>
<comment type="catalytic activity">
    <reaction evidence="11">
        <text>2 [molybdopterin-synthase sulfur-carrier protein]-C-terminal-Gly-aminoethanethioate + cyclic pyranopterin phosphate + H2O = molybdopterin + 2 [molybdopterin-synthase sulfur-carrier protein]-C-terminal Gly-Gly + 2 H(+)</text>
        <dbReference type="Rhea" id="RHEA:26333"/>
        <dbReference type="Rhea" id="RHEA-COMP:12202"/>
        <dbReference type="Rhea" id="RHEA-COMP:19907"/>
        <dbReference type="ChEBI" id="CHEBI:15377"/>
        <dbReference type="ChEBI" id="CHEBI:15378"/>
        <dbReference type="ChEBI" id="CHEBI:58698"/>
        <dbReference type="ChEBI" id="CHEBI:59648"/>
        <dbReference type="ChEBI" id="CHEBI:90778"/>
        <dbReference type="ChEBI" id="CHEBI:232372"/>
        <dbReference type="EC" id="2.8.1.12"/>
    </reaction>
</comment>
<evidence type="ECO:0000256" key="9">
    <source>
        <dbReference type="ARBA" id="ARBA00030781"/>
    </source>
</evidence>
<dbReference type="Gene3D" id="3.90.1170.40">
    <property type="entry name" value="Molybdopterin biosynthesis MoaE subunit"/>
    <property type="match status" value="1"/>
</dbReference>
<protein>
    <recommendedName>
        <fullName evidence="4">Molybdopterin synthase catalytic subunit</fullName>
        <ecNumber evidence="3">2.8.1.12</ecNumber>
    </recommendedName>
    <alternativeName>
        <fullName evidence="9">MPT synthase subunit 2</fullName>
    </alternativeName>
    <alternativeName>
        <fullName evidence="7">Molybdenum cofactor biosynthesis protein E</fullName>
    </alternativeName>
    <alternativeName>
        <fullName evidence="8">Molybdopterin-converting factor large subunit</fullName>
    </alternativeName>
    <alternativeName>
        <fullName evidence="10">Molybdopterin-converting factor subunit 2</fullName>
    </alternativeName>
</protein>
<dbReference type="Pfam" id="PF02391">
    <property type="entry name" value="MoaE"/>
    <property type="match status" value="1"/>
</dbReference>
<proteinExistence type="inferred from homology"/>
<accession>A0A842HGD7</accession>
<dbReference type="SUPFAM" id="SSF54690">
    <property type="entry name" value="Molybdopterin synthase subunit MoaE"/>
    <property type="match status" value="1"/>
</dbReference>
<evidence type="ECO:0000256" key="2">
    <source>
        <dbReference type="ARBA" id="ARBA00005426"/>
    </source>
</evidence>
<dbReference type="CDD" id="cd00756">
    <property type="entry name" value="MoaE"/>
    <property type="match status" value="1"/>
</dbReference>
<evidence type="ECO:0000256" key="11">
    <source>
        <dbReference type="ARBA" id="ARBA00049878"/>
    </source>
</evidence>
<comment type="subunit">
    <text evidence="6">Heterotetramer of 2 MoaD subunits and 2 MoaE subunits. Also stable as homodimer. The enzyme changes between these two forms during catalysis.</text>
</comment>
<sequence>MDFILSAVPIDVYALRHRMMAPEAGGFCSFEGWVRNHHQGRSVNALAYEAYAPLALKEGRRILREAQRRFAITSACAEHRIGHLIPGELAVWVGVSAAHRDAAFDACRFIIDAIKDTVPIWKHEFYSDGTQTWVDPTQTPSAT</sequence>
<dbReference type="EMBL" id="JACHVB010000042">
    <property type="protein sequence ID" value="MBC2595482.1"/>
    <property type="molecule type" value="Genomic_DNA"/>
</dbReference>
<evidence type="ECO:0000313" key="13">
    <source>
        <dbReference type="Proteomes" id="UP000546464"/>
    </source>
</evidence>